<dbReference type="Gene3D" id="3.40.1080.10">
    <property type="entry name" value="Glutaconate Coenzyme A-transferase"/>
    <property type="match status" value="1"/>
</dbReference>
<dbReference type="InterPro" id="IPR038460">
    <property type="entry name" value="AcetylCoA_hyd_C_sf"/>
</dbReference>
<dbReference type="AlphaFoldDB" id="A0AAW5JRW0"/>
<dbReference type="SUPFAM" id="SSF100950">
    <property type="entry name" value="NagB/RpiA/CoA transferase-like"/>
    <property type="match status" value="2"/>
</dbReference>
<dbReference type="Proteomes" id="UP001204562">
    <property type="component" value="Unassembled WGS sequence"/>
</dbReference>
<gene>
    <name evidence="5" type="ORF">NE579_15740</name>
</gene>
<evidence type="ECO:0000259" key="3">
    <source>
        <dbReference type="Pfam" id="PF02550"/>
    </source>
</evidence>
<reference evidence="5" key="1">
    <citation type="submission" date="2022-06" db="EMBL/GenBank/DDBJ databases">
        <title>Isolation of gut microbiota from human fecal samples.</title>
        <authorList>
            <person name="Pamer E.G."/>
            <person name="Barat B."/>
            <person name="Waligurski E."/>
            <person name="Medina S."/>
            <person name="Paddock L."/>
            <person name="Mostad J."/>
        </authorList>
    </citation>
    <scope>NUCLEOTIDE SEQUENCE</scope>
    <source>
        <strain evidence="5">DFI.9.91</strain>
    </source>
</reference>
<dbReference type="Pfam" id="PF02550">
    <property type="entry name" value="AcetylCoA_hydro"/>
    <property type="match status" value="1"/>
</dbReference>
<dbReference type="InterPro" id="IPR046433">
    <property type="entry name" value="ActCoA_hydro"/>
</dbReference>
<feature type="non-terminal residue" evidence="5">
    <location>
        <position position="1"/>
    </location>
</feature>
<dbReference type="InterPro" id="IPR026888">
    <property type="entry name" value="AcetylCoA_hyd_C"/>
</dbReference>
<evidence type="ECO:0000259" key="4">
    <source>
        <dbReference type="Pfam" id="PF13336"/>
    </source>
</evidence>
<dbReference type="InterPro" id="IPR037171">
    <property type="entry name" value="NagB/RpiA_transferase-like"/>
</dbReference>
<dbReference type="GO" id="GO:0006083">
    <property type="term" value="P:acetate metabolic process"/>
    <property type="evidence" value="ECO:0007669"/>
    <property type="project" value="InterPro"/>
</dbReference>
<sequence length="350" mass="38487">MYQEKRKTPEEVAKLFHAGDICLSNGQITEPIAILHALADRAEREGLTGIRHYLLLPMRNQKYMAAGMEAHIRHVSHFVSGFDREAIWEGRSDYLPSHYSQVPVLWKQVLEGPDVFYCTVSPMDRHGYFSCGTAADLSEIRKKAKRLFLEVNPTMPRTFGSHIHISEVDALVESDLPITEVPPAPISKDDQIIGGMIAQEICDGATLQLGIGGIPNAVAQALMDKRDLGIHSEMFCDSIVDLTNAGVITNDRKKIHRGKTIVTFTFGARSTYDFIDDNPGVEFLPVDYVNDPFVIAQNDNVISINSCMEIDLFGQVCSETIGPKNFSGAGGQVDFIRGAAASKGGKSFLA</sequence>
<comment type="similarity">
    <text evidence="1">Belongs to the acetyl-CoA hydrolase/transferase family.</text>
</comment>
<evidence type="ECO:0000256" key="1">
    <source>
        <dbReference type="ARBA" id="ARBA00009632"/>
    </source>
</evidence>
<name>A0AAW5JRW0_9FIRM</name>
<dbReference type="RefSeq" id="WP_256304921.1">
    <property type="nucleotide sequence ID" value="NZ_JANFYS010000081.1"/>
</dbReference>
<dbReference type="PANTHER" id="PTHR21432:SF20">
    <property type="entry name" value="ACETYL-COA HYDROLASE"/>
    <property type="match status" value="1"/>
</dbReference>
<feature type="domain" description="Acetyl-CoA hydrolase/transferase N-terminal" evidence="3">
    <location>
        <begin position="2"/>
        <end position="176"/>
    </location>
</feature>
<evidence type="ECO:0000256" key="2">
    <source>
        <dbReference type="ARBA" id="ARBA00022679"/>
    </source>
</evidence>
<dbReference type="Gene3D" id="3.30.750.70">
    <property type="entry name" value="4-hydroxybutyrate coenzyme like domains"/>
    <property type="match status" value="1"/>
</dbReference>
<dbReference type="PANTHER" id="PTHR21432">
    <property type="entry name" value="ACETYL-COA HYDROLASE-RELATED"/>
    <property type="match status" value="1"/>
</dbReference>
<proteinExistence type="inferred from homology"/>
<comment type="caution">
    <text evidence="5">The sequence shown here is derived from an EMBL/GenBank/DDBJ whole genome shotgun (WGS) entry which is preliminary data.</text>
</comment>
<dbReference type="InterPro" id="IPR003702">
    <property type="entry name" value="ActCoA_hydro_N"/>
</dbReference>
<feature type="domain" description="Acetyl-CoA hydrolase/transferase C-terminal" evidence="4">
    <location>
        <begin position="267"/>
        <end position="350"/>
    </location>
</feature>
<protein>
    <submittedName>
        <fullName evidence="5">4-hydroxybutyrate--acetyl-CoA CoA transferase</fullName>
    </submittedName>
</protein>
<dbReference type="GO" id="GO:0008775">
    <property type="term" value="F:acetate CoA-transferase activity"/>
    <property type="evidence" value="ECO:0007669"/>
    <property type="project" value="InterPro"/>
</dbReference>
<evidence type="ECO:0000313" key="6">
    <source>
        <dbReference type="Proteomes" id="UP001204562"/>
    </source>
</evidence>
<dbReference type="EMBL" id="JANFYS010000081">
    <property type="protein sequence ID" value="MCQ4771882.1"/>
    <property type="molecule type" value="Genomic_DNA"/>
</dbReference>
<feature type="non-terminal residue" evidence="5">
    <location>
        <position position="350"/>
    </location>
</feature>
<dbReference type="Pfam" id="PF13336">
    <property type="entry name" value="AcetylCoA_hyd_C"/>
    <property type="match status" value="1"/>
</dbReference>
<organism evidence="5 6">
    <name type="scientific">Intestinimonas massiliensis</name>
    <name type="common">ex Afouda et al. 2020</name>
    <dbReference type="NCBI Taxonomy" id="1673721"/>
    <lineage>
        <taxon>Bacteria</taxon>
        <taxon>Bacillati</taxon>
        <taxon>Bacillota</taxon>
        <taxon>Clostridia</taxon>
        <taxon>Eubacteriales</taxon>
        <taxon>Intestinimonas</taxon>
    </lineage>
</organism>
<accession>A0AAW5JRW0</accession>
<evidence type="ECO:0000313" key="5">
    <source>
        <dbReference type="EMBL" id="MCQ4771882.1"/>
    </source>
</evidence>
<keyword evidence="2 5" id="KW-0808">Transferase</keyword>
<dbReference type="Gene3D" id="3.40.1080.20">
    <property type="entry name" value="Acetyl-CoA hydrolase/transferase C-terminal domain"/>
    <property type="match status" value="1"/>
</dbReference>